<evidence type="ECO:0000313" key="2">
    <source>
        <dbReference type="EMBL" id="OJF99366.1"/>
    </source>
</evidence>
<evidence type="ECO:0008006" key="4">
    <source>
        <dbReference type="Google" id="ProtNLM"/>
    </source>
</evidence>
<feature type="signal peptide" evidence="1">
    <location>
        <begin position="1"/>
        <end position="27"/>
    </location>
</feature>
<proteinExistence type="predicted"/>
<dbReference type="RefSeq" id="WP_071832113.1">
    <property type="nucleotide sequence ID" value="NZ_LSRP01000071.1"/>
</dbReference>
<reference evidence="2 3" key="1">
    <citation type="submission" date="2016-02" db="EMBL/GenBank/DDBJ databases">
        <title>Genome sequencing of a beta-galactosidase producing bacteria Rhizobium sp. 59.</title>
        <authorList>
            <person name="Wang D."/>
            <person name="Kot W."/>
            <person name="Qin Y."/>
            <person name="Hansen L."/>
            <person name="Naqvi K."/>
            <person name="Rensing C."/>
        </authorList>
    </citation>
    <scope>NUCLEOTIDE SEQUENCE [LARGE SCALE GENOMIC DNA]</scope>
    <source>
        <strain evidence="2 3">59</strain>
    </source>
</reference>
<protein>
    <recommendedName>
        <fullName evidence="4">Cation transporter</fullName>
    </recommendedName>
</protein>
<dbReference type="Proteomes" id="UP000182661">
    <property type="component" value="Unassembled WGS sequence"/>
</dbReference>
<dbReference type="OrthoDB" id="7855809at2"/>
<name>A0A657LVE5_9HYPH</name>
<keyword evidence="1" id="KW-0732">Signal</keyword>
<feature type="chain" id="PRO_5025000990" description="Cation transporter" evidence="1">
    <location>
        <begin position="28"/>
        <end position="119"/>
    </location>
</feature>
<evidence type="ECO:0000256" key="1">
    <source>
        <dbReference type="SAM" id="SignalP"/>
    </source>
</evidence>
<sequence>MKRKATSFLRFALTIALAMAFMLSSEAQSKSYDLVEIAEIMAGHQGDIEDHGHSHDDIVDIMHVFQSHAHEMAEHEHITSFLLPSEATSAILPTRIRLIMADNAMPGSRDYGLDRPPRL</sequence>
<dbReference type="EMBL" id="LSRP01000071">
    <property type="protein sequence ID" value="OJF99366.1"/>
    <property type="molecule type" value="Genomic_DNA"/>
</dbReference>
<organism evidence="2 3">
    <name type="scientific">Pararhizobium antarcticum</name>
    <dbReference type="NCBI Taxonomy" id="1798805"/>
    <lineage>
        <taxon>Bacteria</taxon>
        <taxon>Pseudomonadati</taxon>
        <taxon>Pseudomonadota</taxon>
        <taxon>Alphaproteobacteria</taxon>
        <taxon>Hyphomicrobiales</taxon>
        <taxon>Rhizobiaceae</taxon>
        <taxon>Rhizobium/Agrobacterium group</taxon>
        <taxon>Pararhizobium</taxon>
    </lineage>
</organism>
<evidence type="ECO:0000313" key="3">
    <source>
        <dbReference type="Proteomes" id="UP000182661"/>
    </source>
</evidence>
<keyword evidence="3" id="KW-1185">Reference proteome</keyword>
<accession>A0A657LVE5</accession>
<dbReference type="AlphaFoldDB" id="A0A657LVE5"/>
<comment type="caution">
    <text evidence="2">The sequence shown here is derived from an EMBL/GenBank/DDBJ whole genome shotgun (WGS) entry which is preliminary data.</text>
</comment>
<gene>
    <name evidence="2" type="ORF">AX760_12830</name>
</gene>